<evidence type="ECO:0000256" key="11">
    <source>
        <dbReference type="PROSITE-ProRule" id="PRU00182"/>
    </source>
</evidence>
<protein>
    <recommendedName>
        <fullName evidence="10">Tyrosine--tRNA ligase</fullName>
        <ecNumber evidence="10">6.1.1.1</ecNumber>
    </recommendedName>
    <alternativeName>
        <fullName evidence="10">Tyrosyl-tRNA synthetase</fullName>
        <shortName evidence="10">TyrRS</shortName>
    </alternativeName>
</protein>
<dbReference type="PANTHER" id="PTHR11766:SF1">
    <property type="entry name" value="TYROSINE--TRNA LIGASE"/>
    <property type="match status" value="1"/>
</dbReference>
<comment type="caution">
    <text evidence="10">Lacks conserved residue(s) required for the propagation of feature annotation.</text>
</comment>
<keyword evidence="3 10" id="KW-0436">Ligase</keyword>
<dbReference type="PANTHER" id="PTHR11766">
    <property type="entry name" value="TYROSYL-TRNA SYNTHETASE"/>
    <property type="match status" value="1"/>
</dbReference>
<evidence type="ECO:0000256" key="6">
    <source>
        <dbReference type="ARBA" id="ARBA00022884"/>
    </source>
</evidence>
<dbReference type="InterPro" id="IPR024108">
    <property type="entry name" value="Tyr-tRNA-ligase_bac_2"/>
</dbReference>
<comment type="subunit">
    <text evidence="1 10">Homodimer.</text>
</comment>
<dbReference type="EC" id="6.1.1.1" evidence="10"/>
<dbReference type="FunFam" id="3.40.50.620:FF:000061">
    <property type="entry name" value="Tyrosine--tRNA ligase"/>
    <property type="match status" value="1"/>
</dbReference>
<dbReference type="InterPro" id="IPR014729">
    <property type="entry name" value="Rossmann-like_a/b/a_fold"/>
</dbReference>
<dbReference type="GO" id="GO:0006437">
    <property type="term" value="P:tyrosyl-tRNA aminoacylation"/>
    <property type="evidence" value="ECO:0007669"/>
    <property type="project" value="UniProtKB-UniRule"/>
</dbReference>
<dbReference type="GO" id="GO:0004831">
    <property type="term" value="F:tyrosine-tRNA ligase activity"/>
    <property type="evidence" value="ECO:0007669"/>
    <property type="project" value="UniProtKB-UniRule"/>
</dbReference>
<dbReference type="PRINTS" id="PR01040">
    <property type="entry name" value="TRNASYNTHTYR"/>
</dbReference>
<comment type="subcellular location">
    <subcellularLocation>
        <location evidence="10">Cytoplasm</location>
    </subcellularLocation>
</comment>
<evidence type="ECO:0000256" key="3">
    <source>
        <dbReference type="ARBA" id="ARBA00022598"/>
    </source>
</evidence>
<evidence type="ECO:0000313" key="13">
    <source>
        <dbReference type="EMBL" id="QAA76413.1"/>
    </source>
</evidence>
<dbReference type="SUPFAM" id="SSF52374">
    <property type="entry name" value="Nucleotidylyl transferase"/>
    <property type="match status" value="1"/>
</dbReference>
<dbReference type="Proteomes" id="UP000287233">
    <property type="component" value="Chromosome"/>
</dbReference>
<dbReference type="GO" id="GO:0003723">
    <property type="term" value="F:RNA binding"/>
    <property type="evidence" value="ECO:0007669"/>
    <property type="project" value="UniProtKB-KW"/>
</dbReference>
<name>A0A410FTR7_BIPS1</name>
<evidence type="ECO:0000256" key="8">
    <source>
        <dbReference type="ARBA" id="ARBA00023146"/>
    </source>
</evidence>
<evidence type="ECO:0000256" key="2">
    <source>
        <dbReference type="ARBA" id="ARBA00022490"/>
    </source>
</evidence>
<dbReference type="PROSITE" id="PS50889">
    <property type="entry name" value="S4"/>
    <property type="match status" value="1"/>
</dbReference>
<comment type="catalytic activity">
    <reaction evidence="9 10">
        <text>tRNA(Tyr) + L-tyrosine + ATP = L-tyrosyl-tRNA(Tyr) + AMP + diphosphate + H(+)</text>
        <dbReference type="Rhea" id="RHEA:10220"/>
        <dbReference type="Rhea" id="RHEA-COMP:9706"/>
        <dbReference type="Rhea" id="RHEA-COMP:9707"/>
        <dbReference type="ChEBI" id="CHEBI:15378"/>
        <dbReference type="ChEBI" id="CHEBI:30616"/>
        <dbReference type="ChEBI" id="CHEBI:33019"/>
        <dbReference type="ChEBI" id="CHEBI:58315"/>
        <dbReference type="ChEBI" id="CHEBI:78442"/>
        <dbReference type="ChEBI" id="CHEBI:78536"/>
        <dbReference type="ChEBI" id="CHEBI:456215"/>
        <dbReference type="EC" id="6.1.1.1"/>
    </reaction>
</comment>
<organism evidence="13 14">
    <name type="scientific">Bipolaricaulis sibiricus</name>
    <dbReference type="NCBI Taxonomy" id="2501609"/>
    <lineage>
        <taxon>Bacteria</taxon>
        <taxon>Candidatus Bipolaricaulota</taxon>
        <taxon>Candidatus Bipolaricaulia</taxon>
        <taxon>Candidatus Bipolaricaulales</taxon>
        <taxon>Candidatus Bipolaricaulaceae</taxon>
        <taxon>Candidatus Bipolaricaulis</taxon>
    </lineage>
</organism>
<feature type="domain" description="RNA-binding S4" evidence="12">
    <location>
        <begin position="341"/>
        <end position="382"/>
    </location>
</feature>
<proteinExistence type="inferred from homology"/>
<evidence type="ECO:0000259" key="12">
    <source>
        <dbReference type="Pfam" id="PF01479"/>
    </source>
</evidence>
<dbReference type="Pfam" id="PF00579">
    <property type="entry name" value="tRNA-synt_1b"/>
    <property type="match status" value="1"/>
</dbReference>
<reference evidence="14" key="1">
    <citation type="submission" date="2018-12" db="EMBL/GenBank/DDBJ databases">
        <title>Complete genome sequence of an uncultured bacterium of the candidate phylum Bipolaricaulota.</title>
        <authorList>
            <person name="Kadnikov V.V."/>
            <person name="Mardanov A.V."/>
            <person name="Beletsky A.V."/>
            <person name="Frank Y.A."/>
            <person name="Karnachuk O.V."/>
            <person name="Ravin N.V."/>
        </authorList>
    </citation>
    <scope>NUCLEOTIDE SEQUENCE [LARGE SCALE GENOMIC DNA]</scope>
</reference>
<dbReference type="NCBIfam" id="TIGR00234">
    <property type="entry name" value="tyrS"/>
    <property type="match status" value="1"/>
</dbReference>
<evidence type="ECO:0000313" key="14">
    <source>
        <dbReference type="Proteomes" id="UP000287233"/>
    </source>
</evidence>
<keyword evidence="6 11" id="KW-0694">RNA-binding</keyword>
<dbReference type="CDD" id="cd00805">
    <property type="entry name" value="TyrRS_core"/>
    <property type="match status" value="1"/>
</dbReference>
<keyword evidence="5 10" id="KW-0067">ATP-binding</keyword>
<evidence type="ECO:0000256" key="5">
    <source>
        <dbReference type="ARBA" id="ARBA00022840"/>
    </source>
</evidence>
<dbReference type="KEGG" id="bih:BIP78_0647"/>
<evidence type="ECO:0000256" key="9">
    <source>
        <dbReference type="ARBA" id="ARBA00048248"/>
    </source>
</evidence>
<dbReference type="Gene3D" id="1.10.240.10">
    <property type="entry name" value="Tyrosyl-Transfer RNA Synthetase"/>
    <property type="match status" value="1"/>
</dbReference>
<dbReference type="AlphaFoldDB" id="A0A410FTR7"/>
<evidence type="ECO:0000256" key="7">
    <source>
        <dbReference type="ARBA" id="ARBA00022917"/>
    </source>
</evidence>
<evidence type="ECO:0000256" key="4">
    <source>
        <dbReference type="ARBA" id="ARBA00022741"/>
    </source>
</evidence>
<keyword evidence="7 10" id="KW-0648">Protein biosynthesis</keyword>
<dbReference type="InterPro" id="IPR002942">
    <property type="entry name" value="S4_RNA-bd"/>
</dbReference>
<accession>A0A410FTR7</accession>
<sequence>MEIKAEVDRQLGIIERNAETVLPRDELARKIERSLRQERPLRAKLGIDPSASQLTLGHAVVLRKLRAFQDLGHTAVLVVGDFTRRIGDPSGKSKTREPMSPEEIERNMRTYKEQAFRILDPRRAEVRYNSEWLEKLTLAQVVGLTARYTVARMLEREDFQRRFRDGSAITIMEFLYPLAQAYDSVAVRADVELGGSDQRFNLLIGRDIQEAYGQDPQVIVTMPLLIGTDGAFAMSQSRGNYIGVAEEPEEQFGKIMSLPDELMPQYCQLLTDVRWEELAGLHPKEAKKRLARSLVAWLHGEEGAQRGQEHFERVFEDEQPPEEMPEVAVGRLLDRDDTVNIVDLLVEAGMVSSRSEARRLVDGGGVELDGERVKSSRDRVTVRAGAILRAGKLRFARLVV</sequence>
<keyword evidence="4 10" id="KW-0547">Nucleotide-binding</keyword>
<dbReference type="Pfam" id="PF01479">
    <property type="entry name" value="S4"/>
    <property type="match status" value="1"/>
</dbReference>
<dbReference type="HAMAP" id="MF_02007">
    <property type="entry name" value="Tyr_tRNA_synth_type2"/>
    <property type="match status" value="1"/>
</dbReference>
<evidence type="ECO:0000256" key="10">
    <source>
        <dbReference type="HAMAP-Rule" id="MF_02007"/>
    </source>
</evidence>
<dbReference type="InterPro" id="IPR002305">
    <property type="entry name" value="aa-tRNA-synth_Ic"/>
</dbReference>
<keyword evidence="8 10" id="KW-0030">Aminoacyl-tRNA synthetase</keyword>
<keyword evidence="2 10" id="KW-0963">Cytoplasm</keyword>
<comment type="similarity">
    <text evidence="10">Belongs to the class-I aminoacyl-tRNA synthetase family. TyrS type 2 subfamily.</text>
</comment>
<dbReference type="Gene3D" id="3.10.290.10">
    <property type="entry name" value="RNA-binding S4 domain"/>
    <property type="match status" value="1"/>
</dbReference>
<dbReference type="GO" id="GO:0005829">
    <property type="term" value="C:cytosol"/>
    <property type="evidence" value="ECO:0007669"/>
    <property type="project" value="TreeGrafter"/>
</dbReference>
<dbReference type="GO" id="GO:0005524">
    <property type="term" value="F:ATP binding"/>
    <property type="evidence" value="ECO:0007669"/>
    <property type="project" value="UniProtKB-UniRule"/>
</dbReference>
<dbReference type="SUPFAM" id="SSF55174">
    <property type="entry name" value="Alpha-L RNA-binding motif"/>
    <property type="match status" value="1"/>
</dbReference>
<dbReference type="CDD" id="cd00165">
    <property type="entry name" value="S4"/>
    <property type="match status" value="1"/>
</dbReference>
<gene>
    <name evidence="10" type="primary">tyrS</name>
    <name evidence="13" type="ORF">BIP78_0647</name>
</gene>
<comment type="function">
    <text evidence="10">Catalyzes the attachment of tyrosine to tRNA(Tyr) in a two-step reaction: tyrosine is first activated by ATP to form Tyr-AMP and then transferred to the acceptor end of tRNA(Tyr).</text>
</comment>
<dbReference type="InterPro" id="IPR002307">
    <property type="entry name" value="Tyr-tRNA-ligase"/>
</dbReference>
<evidence type="ECO:0000256" key="1">
    <source>
        <dbReference type="ARBA" id="ARBA00011738"/>
    </source>
</evidence>
<dbReference type="EMBL" id="CP034928">
    <property type="protein sequence ID" value="QAA76413.1"/>
    <property type="molecule type" value="Genomic_DNA"/>
</dbReference>
<dbReference type="InterPro" id="IPR036986">
    <property type="entry name" value="S4_RNA-bd_sf"/>
</dbReference>
<dbReference type="InterPro" id="IPR024088">
    <property type="entry name" value="Tyr-tRNA-ligase_bac-type"/>
</dbReference>
<dbReference type="Gene3D" id="3.40.50.620">
    <property type="entry name" value="HUPs"/>
    <property type="match status" value="1"/>
</dbReference>